<dbReference type="EMBL" id="MJEQ01001579">
    <property type="protein sequence ID" value="OIT30169.1"/>
    <property type="molecule type" value="Genomic_DNA"/>
</dbReference>
<gene>
    <name evidence="2" type="ORF">A4A49_15539</name>
</gene>
<comment type="caution">
    <text evidence="2">The sequence shown here is derived from an EMBL/GenBank/DDBJ whole genome shotgun (WGS) entry which is preliminary data.</text>
</comment>
<dbReference type="AlphaFoldDB" id="A0A314KMZ0"/>
<proteinExistence type="predicted"/>
<evidence type="ECO:0000313" key="3">
    <source>
        <dbReference type="Proteomes" id="UP000187609"/>
    </source>
</evidence>
<name>A0A314KMZ0_NICAT</name>
<dbReference type="Gramene" id="OIT30169">
    <property type="protein sequence ID" value="OIT30169"/>
    <property type="gene ID" value="A4A49_15539"/>
</dbReference>
<evidence type="ECO:0000256" key="1">
    <source>
        <dbReference type="SAM" id="SignalP"/>
    </source>
</evidence>
<organism evidence="2 3">
    <name type="scientific">Nicotiana attenuata</name>
    <name type="common">Coyote tobacco</name>
    <dbReference type="NCBI Taxonomy" id="49451"/>
    <lineage>
        <taxon>Eukaryota</taxon>
        <taxon>Viridiplantae</taxon>
        <taxon>Streptophyta</taxon>
        <taxon>Embryophyta</taxon>
        <taxon>Tracheophyta</taxon>
        <taxon>Spermatophyta</taxon>
        <taxon>Magnoliopsida</taxon>
        <taxon>eudicotyledons</taxon>
        <taxon>Gunneridae</taxon>
        <taxon>Pentapetalae</taxon>
        <taxon>asterids</taxon>
        <taxon>lamiids</taxon>
        <taxon>Solanales</taxon>
        <taxon>Solanaceae</taxon>
        <taxon>Nicotianoideae</taxon>
        <taxon>Nicotianeae</taxon>
        <taxon>Nicotiana</taxon>
    </lineage>
</organism>
<reference evidence="2" key="1">
    <citation type="submission" date="2016-11" db="EMBL/GenBank/DDBJ databases">
        <title>The genome of Nicotiana attenuata.</title>
        <authorList>
            <person name="Xu S."/>
            <person name="Brockmoeller T."/>
            <person name="Gaquerel E."/>
            <person name="Navarro A."/>
            <person name="Kuhl H."/>
            <person name="Gase K."/>
            <person name="Ling Z."/>
            <person name="Zhou W."/>
            <person name="Kreitzer C."/>
            <person name="Stanke M."/>
            <person name="Tang H."/>
            <person name="Lyons E."/>
            <person name="Pandey P."/>
            <person name="Pandey S.P."/>
            <person name="Timmermann B."/>
            <person name="Baldwin I.T."/>
        </authorList>
    </citation>
    <scope>NUCLEOTIDE SEQUENCE [LARGE SCALE GENOMIC DNA]</scope>
    <source>
        <strain evidence="2">UT</strain>
    </source>
</reference>
<feature type="signal peptide" evidence="1">
    <location>
        <begin position="1"/>
        <end position="26"/>
    </location>
</feature>
<keyword evidence="1" id="KW-0732">Signal</keyword>
<protein>
    <submittedName>
        <fullName evidence="2">Uncharacterized protein</fullName>
    </submittedName>
</protein>
<accession>A0A314KMZ0</accession>
<sequence>MACNRMRALDHICVFFCILAVTLVNCKTYPPSIEYGCFLLCIDYLQVERGLVHIPQAELENRCRDGIPEFDCEIKRSYDNHEIDDCHDPKRFPSVHSLVR</sequence>
<feature type="chain" id="PRO_5016387890" evidence="1">
    <location>
        <begin position="27"/>
        <end position="100"/>
    </location>
</feature>
<dbReference type="Proteomes" id="UP000187609">
    <property type="component" value="Unassembled WGS sequence"/>
</dbReference>
<keyword evidence="3" id="KW-1185">Reference proteome</keyword>
<evidence type="ECO:0000313" key="2">
    <source>
        <dbReference type="EMBL" id="OIT30169.1"/>
    </source>
</evidence>